<dbReference type="OrthoDB" id="517375at2"/>
<sequence>MLERLPDTTTNLIKSLFSRVEAFDFDGVISFFTDTPVYQFGNFEVCFDKTSIKKSVENFSGLISAVSHHIKMVSEVGNDVVFVEMDITCWRKDGSVVSLPCCNILRLQGDKFSELRIFMDINPVFNPS</sequence>
<keyword evidence="2" id="KW-1185">Reference proteome</keyword>
<gene>
    <name evidence="1" type="ORF">H1P_170011</name>
</gene>
<accession>A0A563VN77</accession>
<dbReference type="SUPFAM" id="SSF54427">
    <property type="entry name" value="NTF2-like"/>
    <property type="match status" value="1"/>
</dbReference>
<evidence type="ECO:0000313" key="1">
    <source>
        <dbReference type="EMBL" id="VEP12878.1"/>
    </source>
</evidence>
<reference evidence="1 2" key="1">
    <citation type="submission" date="2019-01" db="EMBL/GenBank/DDBJ databases">
        <authorList>
            <person name="Brito A."/>
        </authorList>
    </citation>
    <scope>NUCLEOTIDE SEQUENCE [LARGE SCALE GENOMIC DNA]</scope>
    <source>
        <strain evidence="1">1</strain>
    </source>
</reference>
<dbReference type="RefSeq" id="WP_144864309.1">
    <property type="nucleotide sequence ID" value="NZ_LR213779.1"/>
</dbReference>
<dbReference type="Proteomes" id="UP000320055">
    <property type="component" value="Unassembled WGS sequence"/>
</dbReference>
<proteinExistence type="predicted"/>
<evidence type="ECO:0000313" key="2">
    <source>
        <dbReference type="Proteomes" id="UP000320055"/>
    </source>
</evidence>
<dbReference type="AlphaFoldDB" id="A0A563VN77"/>
<dbReference type="InterPro" id="IPR032710">
    <property type="entry name" value="NTF2-like_dom_sf"/>
</dbReference>
<dbReference type="EMBL" id="CAACVJ010000079">
    <property type="protein sequence ID" value="VEP12878.1"/>
    <property type="molecule type" value="Genomic_DNA"/>
</dbReference>
<organism evidence="1 2">
    <name type="scientific">Hyella patelloides LEGE 07179</name>
    <dbReference type="NCBI Taxonomy" id="945734"/>
    <lineage>
        <taxon>Bacteria</taxon>
        <taxon>Bacillati</taxon>
        <taxon>Cyanobacteriota</taxon>
        <taxon>Cyanophyceae</taxon>
        <taxon>Pleurocapsales</taxon>
        <taxon>Hyellaceae</taxon>
        <taxon>Hyella</taxon>
    </lineage>
</organism>
<evidence type="ECO:0008006" key="3">
    <source>
        <dbReference type="Google" id="ProtNLM"/>
    </source>
</evidence>
<dbReference type="Gene3D" id="3.10.450.50">
    <property type="match status" value="1"/>
</dbReference>
<name>A0A563VN77_9CYAN</name>
<protein>
    <recommendedName>
        <fullName evidence="3">SnoaL-like domain-containing protein</fullName>
    </recommendedName>
</protein>